<dbReference type="InterPro" id="IPR051532">
    <property type="entry name" value="Ester_Hydrolysis_Enzymes"/>
</dbReference>
<dbReference type="PANTHER" id="PTHR30383">
    <property type="entry name" value="THIOESTERASE 1/PROTEASE 1/LYSOPHOSPHOLIPASE L1"/>
    <property type="match status" value="1"/>
</dbReference>
<accession>A0ABS4VN02</accession>
<dbReference type="RefSeq" id="WP_210025226.1">
    <property type="nucleotide sequence ID" value="NZ_JAGINU010000001.1"/>
</dbReference>
<comment type="caution">
    <text evidence="2">The sequence shown here is derived from an EMBL/GenBank/DDBJ whole genome shotgun (WGS) entry which is preliminary data.</text>
</comment>
<evidence type="ECO:0000313" key="3">
    <source>
        <dbReference type="Proteomes" id="UP001519295"/>
    </source>
</evidence>
<evidence type="ECO:0000259" key="1">
    <source>
        <dbReference type="Pfam" id="PF13472"/>
    </source>
</evidence>
<evidence type="ECO:0000313" key="2">
    <source>
        <dbReference type="EMBL" id="MBP2365300.1"/>
    </source>
</evidence>
<gene>
    <name evidence="2" type="ORF">JOF36_000996</name>
</gene>
<keyword evidence="3" id="KW-1185">Reference proteome</keyword>
<feature type="domain" description="SGNH hydrolase-type esterase" evidence="1">
    <location>
        <begin position="58"/>
        <end position="205"/>
    </location>
</feature>
<reference evidence="2 3" key="1">
    <citation type="submission" date="2021-03" db="EMBL/GenBank/DDBJ databases">
        <title>Sequencing the genomes of 1000 actinobacteria strains.</title>
        <authorList>
            <person name="Klenk H.-P."/>
        </authorList>
    </citation>
    <scope>NUCLEOTIDE SEQUENCE [LARGE SCALE GENOMIC DNA]</scope>
    <source>
        <strain evidence="2 3">DSM 45256</strain>
    </source>
</reference>
<organism evidence="2 3">
    <name type="scientific">Pseudonocardia parietis</name>
    <dbReference type="NCBI Taxonomy" id="570936"/>
    <lineage>
        <taxon>Bacteria</taxon>
        <taxon>Bacillati</taxon>
        <taxon>Actinomycetota</taxon>
        <taxon>Actinomycetes</taxon>
        <taxon>Pseudonocardiales</taxon>
        <taxon>Pseudonocardiaceae</taxon>
        <taxon>Pseudonocardia</taxon>
    </lineage>
</organism>
<sequence>MGERIVTRRRVVTALCLLLAALVLPVGVAGYLTFIRSPDNAPSEVCGAPTDRPAVVAAGASITQGSLGANWVDALQDRPEYAGFRLVNAGINGNTSADLRDRLHTDVVACRPAAVMILVGTNDVRDEVPVTEYEANLATIIDRLREHTTARIALMSLPPLGENLDSELNRRLAGYNAAIEDLATRTDVDHLPVHERMAELLGQRADRPGYAFSFPLALTAATRHYVLGQSWDAIARSGGRELLIDHIHLSDRGASVITELAASWPATADPPF</sequence>
<protein>
    <submittedName>
        <fullName evidence="2">Lysophospholipase L1-like esterase</fullName>
    </submittedName>
</protein>
<dbReference type="PANTHER" id="PTHR30383:SF5">
    <property type="entry name" value="SGNH HYDROLASE-TYPE ESTERASE DOMAIN-CONTAINING PROTEIN"/>
    <property type="match status" value="1"/>
</dbReference>
<name>A0ABS4VN02_9PSEU</name>
<dbReference type="Gene3D" id="3.40.50.1110">
    <property type="entry name" value="SGNH hydrolase"/>
    <property type="match status" value="1"/>
</dbReference>
<dbReference type="Proteomes" id="UP001519295">
    <property type="component" value="Unassembled WGS sequence"/>
</dbReference>
<dbReference type="SUPFAM" id="SSF52266">
    <property type="entry name" value="SGNH hydrolase"/>
    <property type="match status" value="1"/>
</dbReference>
<dbReference type="InterPro" id="IPR013830">
    <property type="entry name" value="SGNH_hydro"/>
</dbReference>
<proteinExistence type="predicted"/>
<dbReference type="Pfam" id="PF13472">
    <property type="entry name" value="Lipase_GDSL_2"/>
    <property type="match status" value="1"/>
</dbReference>
<dbReference type="InterPro" id="IPR036514">
    <property type="entry name" value="SGNH_hydro_sf"/>
</dbReference>
<dbReference type="EMBL" id="JAGINU010000001">
    <property type="protein sequence ID" value="MBP2365300.1"/>
    <property type="molecule type" value="Genomic_DNA"/>
</dbReference>